<dbReference type="PROSITE" id="PS50405">
    <property type="entry name" value="GST_CTER"/>
    <property type="match status" value="1"/>
</dbReference>
<dbReference type="InterPro" id="IPR040079">
    <property type="entry name" value="Glutathione_S-Trfase"/>
</dbReference>
<protein>
    <submittedName>
        <fullName evidence="3">Glutathione S-transferase family protein</fullName>
    </submittedName>
</protein>
<organism evidence="3 4">
    <name type="scientific">Alteromonas arenosi</name>
    <dbReference type="NCBI Taxonomy" id="3055817"/>
    <lineage>
        <taxon>Bacteria</taxon>
        <taxon>Pseudomonadati</taxon>
        <taxon>Pseudomonadota</taxon>
        <taxon>Gammaproteobacteria</taxon>
        <taxon>Alteromonadales</taxon>
        <taxon>Alteromonadaceae</taxon>
        <taxon>Alteromonas/Salinimonas group</taxon>
        <taxon>Alteromonas</taxon>
    </lineage>
</organism>
<proteinExistence type="predicted"/>
<name>A0ABT7SSN8_9ALTE</name>
<dbReference type="SFLD" id="SFLDG01150">
    <property type="entry name" value="Main.1:_Beta-like"/>
    <property type="match status" value="1"/>
</dbReference>
<dbReference type="PANTHER" id="PTHR44051:SF8">
    <property type="entry name" value="GLUTATHIONE S-TRANSFERASE GSTA"/>
    <property type="match status" value="1"/>
</dbReference>
<accession>A0ABT7SSN8</accession>
<gene>
    <name evidence="3" type="ORF">QTP81_00060</name>
</gene>
<dbReference type="Gene3D" id="3.40.30.10">
    <property type="entry name" value="Glutaredoxin"/>
    <property type="match status" value="1"/>
</dbReference>
<dbReference type="InterPro" id="IPR004045">
    <property type="entry name" value="Glutathione_S-Trfase_N"/>
</dbReference>
<comment type="caution">
    <text evidence="3">The sequence shown here is derived from an EMBL/GenBank/DDBJ whole genome shotgun (WGS) entry which is preliminary data.</text>
</comment>
<keyword evidence="4" id="KW-1185">Reference proteome</keyword>
<dbReference type="SUPFAM" id="SSF47616">
    <property type="entry name" value="GST C-terminal domain-like"/>
    <property type="match status" value="1"/>
</dbReference>
<dbReference type="EMBL" id="JAUCBP010000001">
    <property type="protein sequence ID" value="MDM7858994.1"/>
    <property type="molecule type" value="Genomic_DNA"/>
</dbReference>
<dbReference type="PANTHER" id="PTHR44051">
    <property type="entry name" value="GLUTATHIONE S-TRANSFERASE-RELATED"/>
    <property type="match status" value="1"/>
</dbReference>
<dbReference type="SFLD" id="SFLDG00358">
    <property type="entry name" value="Main_(cytGST)"/>
    <property type="match status" value="1"/>
</dbReference>
<dbReference type="InterPro" id="IPR036282">
    <property type="entry name" value="Glutathione-S-Trfase_C_sf"/>
</dbReference>
<evidence type="ECO:0000259" key="2">
    <source>
        <dbReference type="PROSITE" id="PS50405"/>
    </source>
</evidence>
<dbReference type="InterPro" id="IPR036249">
    <property type="entry name" value="Thioredoxin-like_sf"/>
</dbReference>
<feature type="domain" description="GST N-terminal" evidence="1">
    <location>
        <begin position="1"/>
        <end position="80"/>
    </location>
</feature>
<dbReference type="InterPro" id="IPR010987">
    <property type="entry name" value="Glutathione-S-Trfase_C-like"/>
</dbReference>
<dbReference type="RefSeq" id="WP_289362877.1">
    <property type="nucleotide sequence ID" value="NZ_JAUCBP010000001.1"/>
</dbReference>
<dbReference type="Pfam" id="PF13410">
    <property type="entry name" value="GST_C_2"/>
    <property type="match status" value="1"/>
</dbReference>
<dbReference type="Gene3D" id="1.20.1050.10">
    <property type="match status" value="1"/>
</dbReference>
<feature type="domain" description="GST C-terminal" evidence="2">
    <location>
        <begin position="84"/>
        <end position="208"/>
    </location>
</feature>
<dbReference type="CDD" id="cd03207">
    <property type="entry name" value="GST_C_8"/>
    <property type="match status" value="1"/>
</dbReference>
<dbReference type="Proteomes" id="UP001234343">
    <property type="component" value="Unassembled WGS sequence"/>
</dbReference>
<sequence length="209" mass="23064">MISIYSFPGTRGVRVTWAAEELGTAYEYKIINLYQGEHKQPEYLAISPTAKVPVIKDGNTVIAESGAILTYLADCAGKLIPPTATPERACYEQMMYFVMTELEQPLWTMGKHKFALPEVKRIAANLELGAWEFQQALAIFAQLLGDRQYVLGDEFSVADIAAGHTLSWAQGFKQPLTHDNVIAYADRVLARPALAKAREVEAQAKASLA</sequence>
<reference evidence="3 4" key="1">
    <citation type="submission" date="2023-06" db="EMBL/GenBank/DDBJ databases">
        <title>Alteromonas sp. ASW11-36 isolated from intertidal sand.</title>
        <authorList>
            <person name="Li Y."/>
        </authorList>
    </citation>
    <scope>NUCLEOTIDE SEQUENCE [LARGE SCALE GENOMIC DNA]</scope>
    <source>
        <strain evidence="3 4">ASW11-36</strain>
    </source>
</reference>
<dbReference type="Pfam" id="PF02798">
    <property type="entry name" value="GST_N"/>
    <property type="match status" value="1"/>
</dbReference>
<dbReference type="SUPFAM" id="SSF52833">
    <property type="entry name" value="Thioredoxin-like"/>
    <property type="match status" value="1"/>
</dbReference>
<evidence type="ECO:0000313" key="3">
    <source>
        <dbReference type="EMBL" id="MDM7858994.1"/>
    </source>
</evidence>
<dbReference type="SFLD" id="SFLDS00019">
    <property type="entry name" value="Glutathione_Transferase_(cytos"/>
    <property type="match status" value="1"/>
</dbReference>
<evidence type="ECO:0000259" key="1">
    <source>
        <dbReference type="PROSITE" id="PS50404"/>
    </source>
</evidence>
<dbReference type="CDD" id="cd03046">
    <property type="entry name" value="GST_N_GTT1_like"/>
    <property type="match status" value="1"/>
</dbReference>
<dbReference type="PROSITE" id="PS50404">
    <property type="entry name" value="GST_NTER"/>
    <property type="match status" value="1"/>
</dbReference>
<evidence type="ECO:0000313" key="4">
    <source>
        <dbReference type="Proteomes" id="UP001234343"/>
    </source>
</evidence>